<evidence type="ECO:0000256" key="4">
    <source>
        <dbReference type="ARBA" id="ARBA00022978"/>
    </source>
</evidence>
<dbReference type="SUPFAM" id="SSF48647">
    <property type="entry name" value="Fungal elicitin"/>
    <property type="match status" value="1"/>
</dbReference>
<dbReference type="EMBL" id="SPLM01000108">
    <property type="protein sequence ID" value="TMW60259.1"/>
    <property type="molecule type" value="Genomic_DNA"/>
</dbReference>
<keyword evidence="5" id="KW-1015">Disulfide bond</keyword>
<evidence type="ECO:0000313" key="8">
    <source>
        <dbReference type="Proteomes" id="UP000794436"/>
    </source>
</evidence>
<evidence type="ECO:0000256" key="1">
    <source>
        <dbReference type="ARBA" id="ARBA00004613"/>
    </source>
</evidence>
<comment type="similarity">
    <text evidence="2">Belongs to the elicitin family.</text>
</comment>
<dbReference type="Proteomes" id="UP000794436">
    <property type="component" value="Unassembled WGS sequence"/>
</dbReference>
<evidence type="ECO:0000256" key="3">
    <source>
        <dbReference type="ARBA" id="ARBA00022525"/>
    </source>
</evidence>
<protein>
    <recommendedName>
        <fullName evidence="9">Elicitin</fullName>
    </recommendedName>
</protein>
<comment type="caution">
    <text evidence="7">The sequence shown here is derived from an EMBL/GenBank/DDBJ whole genome shotgun (WGS) entry which is preliminary data.</text>
</comment>
<sequence length="283" mass="30278">MRFFALITALVTIGNAVAFGQVAKIIAPSSAIPVATPDSLTFRKVDNIICNDDVTKLIYQVYTKNRPLFDLCTKHSQYQIFPYSGQRPTQEQIHALVTSRACTSLFTACVLADLPQCDISDIGLKAVTELLLKTSIDEANGKPTPTSDVFHDLLVWRTDVNLAQAAGVPYGNDSTLYAEFSKNLFDALTTSTVRVKPDHTIVWDKSGSAAGEVTASDFDIIMNTTSGSLMDVIARVQPMDNSGDGSKTSYGKMLISGPSPSSASSLQVISGISASILTATLLA</sequence>
<reference evidence="7" key="1">
    <citation type="submission" date="2019-03" db="EMBL/GenBank/DDBJ databases">
        <title>Long read genome sequence of the mycoparasitic Pythium oligandrum ATCC 38472 isolated from sugarbeet rhizosphere.</title>
        <authorList>
            <person name="Gaulin E."/>
        </authorList>
    </citation>
    <scope>NUCLEOTIDE SEQUENCE</scope>
    <source>
        <strain evidence="7">ATCC 38472_TT</strain>
    </source>
</reference>
<dbReference type="Pfam" id="PF00964">
    <property type="entry name" value="Elicitin"/>
    <property type="match status" value="1"/>
</dbReference>
<feature type="signal peptide" evidence="6">
    <location>
        <begin position="1"/>
        <end position="18"/>
    </location>
</feature>
<comment type="subcellular location">
    <subcellularLocation>
        <location evidence="1">Secreted</location>
    </subcellularLocation>
</comment>
<keyword evidence="8" id="KW-1185">Reference proteome</keyword>
<name>A0A8K1CC13_PYTOL</name>
<keyword evidence="3" id="KW-0964">Secreted</keyword>
<dbReference type="InterPro" id="IPR002200">
    <property type="entry name" value="Elicitin"/>
</dbReference>
<keyword evidence="4" id="KW-0928">Hypersensitive response elicitation</keyword>
<dbReference type="GO" id="GO:0005576">
    <property type="term" value="C:extracellular region"/>
    <property type="evidence" value="ECO:0007669"/>
    <property type="project" value="UniProtKB-SubCell"/>
</dbReference>
<evidence type="ECO:0008006" key="9">
    <source>
        <dbReference type="Google" id="ProtNLM"/>
    </source>
</evidence>
<gene>
    <name evidence="7" type="ORF">Poli38472_000301</name>
</gene>
<dbReference type="SMART" id="SM01187">
    <property type="entry name" value="Elicitin"/>
    <property type="match status" value="1"/>
</dbReference>
<dbReference type="OrthoDB" id="116756at2759"/>
<dbReference type="Gene3D" id="1.10.239.10">
    <property type="entry name" value="Elicitin domain"/>
    <property type="match status" value="1"/>
</dbReference>
<keyword evidence="6" id="KW-0732">Signal</keyword>
<proteinExistence type="inferred from homology"/>
<dbReference type="InterPro" id="IPR036470">
    <property type="entry name" value="Elicitin_sf"/>
</dbReference>
<evidence type="ECO:0000256" key="6">
    <source>
        <dbReference type="SAM" id="SignalP"/>
    </source>
</evidence>
<evidence type="ECO:0000256" key="2">
    <source>
        <dbReference type="ARBA" id="ARBA00009544"/>
    </source>
</evidence>
<evidence type="ECO:0000256" key="5">
    <source>
        <dbReference type="ARBA" id="ARBA00023157"/>
    </source>
</evidence>
<accession>A0A8K1CC13</accession>
<evidence type="ECO:0000313" key="7">
    <source>
        <dbReference type="EMBL" id="TMW60259.1"/>
    </source>
</evidence>
<feature type="chain" id="PRO_5035421283" description="Elicitin" evidence="6">
    <location>
        <begin position="19"/>
        <end position="283"/>
    </location>
</feature>
<organism evidence="7 8">
    <name type="scientific">Pythium oligandrum</name>
    <name type="common">Mycoparasitic fungus</name>
    <dbReference type="NCBI Taxonomy" id="41045"/>
    <lineage>
        <taxon>Eukaryota</taxon>
        <taxon>Sar</taxon>
        <taxon>Stramenopiles</taxon>
        <taxon>Oomycota</taxon>
        <taxon>Peronosporomycetes</taxon>
        <taxon>Pythiales</taxon>
        <taxon>Pythiaceae</taxon>
        <taxon>Pythium</taxon>
    </lineage>
</organism>
<dbReference type="AlphaFoldDB" id="A0A8K1CC13"/>
<dbReference type="GO" id="GO:0052040">
    <property type="term" value="P:symbiont-mediated perturbation of host programmed cell death"/>
    <property type="evidence" value="ECO:0007669"/>
    <property type="project" value="UniProtKB-KW"/>
</dbReference>